<gene>
    <name evidence="14" type="ORF">TRIVIDRAFT_193722</name>
</gene>
<dbReference type="GO" id="GO:0000293">
    <property type="term" value="F:ferric-chelate reductase activity"/>
    <property type="evidence" value="ECO:0007669"/>
    <property type="project" value="TreeGrafter"/>
</dbReference>
<comment type="similarity">
    <text evidence="2">Belongs to the ferric reductase (FRE) family.</text>
</comment>
<keyword evidence="12" id="KW-0732">Signal</keyword>
<dbReference type="InterPro" id="IPR051410">
    <property type="entry name" value="Ferric/Cupric_Reductase"/>
</dbReference>
<organism evidence="14 15">
    <name type="scientific">Hypocrea virens (strain Gv29-8 / FGSC 10586)</name>
    <name type="common">Gliocladium virens</name>
    <name type="synonym">Trichoderma virens</name>
    <dbReference type="NCBI Taxonomy" id="413071"/>
    <lineage>
        <taxon>Eukaryota</taxon>
        <taxon>Fungi</taxon>
        <taxon>Dikarya</taxon>
        <taxon>Ascomycota</taxon>
        <taxon>Pezizomycotina</taxon>
        <taxon>Sordariomycetes</taxon>
        <taxon>Hypocreomycetidae</taxon>
        <taxon>Hypocreales</taxon>
        <taxon>Hypocreaceae</taxon>
        <taxon>Trichoderma</taxon>
    </lineage>
</organism>
<dbReference type="AlphaFoldDB" id="G9N2G5"/>
<accession>G9N2G5</accession>
<evidence type="ECO:0000256" key="4">
    <source>
        <dbReference type="ARBA" id="ARBA00022692"/>
    </source>
</evidence>
<protein>
    <recommendedName>
        <fullName evidence="13">FAD-binding FR-type domain-containing protein</fullName>
    </recommendedName>
</protein>
<dbReference type="PROSITE" id="PS51384">
    <property type="entry name" value="FAD_FR"/>
    <property type="match status" value="1"/>
</dbReference>
<evidence type="ECO:0000256" key="3">
    <source>
        <dbReference type="ARBA" id="ARBA00022448"/>
    </source>
</evidence>
<dbReference type="InterPro" id="IPR017927">
    <property type="entry name" value="FAD-bd_FR_type"/>
</dbReference>
<feature type="chain" id="PRO_5003524487" description="FAD-binding FR-type domain-containing protein" evidence="12">
    <location>
        <begin position="23"/>
        <end position="732"/>
    </location>
</feature>
<dbReference type="OMA" id="YDGWTRH"/>
<dbReference type="GO" id="GO:0006826">
    <property type="term" value="P:iron ion transport"/>
    <property type="evidence" value="ECO:0007669"/>
    <property type="project" value="TreeGrafter"/>
</dbReference>
<keyword evidence="9" id="KW-0325">Glycoprotein</keyword>
<evidence type="ECO:0000259" key="13">
    <source>
        <dbReference type="PROSITE" id="PS51384"/>
    </source>
</evidence>
<dbReference type="SFLD" id="SFLDG01168">
    <property type="entry name" value="Ferric_reductase_subgroup_(FRE"/>
    <property type="match status" value="1"/>
</dbReference>
<feature type="compositionally biased region" description="Basic and acidic residues" evidence="10">
    <location>
        <begin position="201"/>
        <end position="211"/>
    </location>
</feature>
<keyword evidence="7" id="KW-0406">Ion transport</keyword>
<comment type="caution">
    <text evidence="14">The sequence shown here is derived from an EMBL/GenBank/DDBJ whole genome shotgun (WGS) entry which is preliminary data.</text>
</comment>
<dbReference type="Pfam" id="PF01794">
    <property type="entry name" value="Ferric_reduct"/>
    <property type="match status" value="1"/>
</dbReference>
<evidence type="ECO:0000313" key="15">
    <source>
        <dbReference type="Proteomes" id="UP000007115"/>
    </source>
</evidence>
<dbReference type="SFLD" id="SFLDS00052">
    <property type="entry name" value="Ferric_Reductase_Domain"/>
    <property type="match status" value="1"/>
</dbReference>
<evidence type="ECO:0000256" key="6">
    <source>
        <dbReference type="ARBA" id="ARBA00023002"/>
    </source>
</evidence>
<dbReference type="Proteomes" id="UP000007115">
    <property type="component" value="Unassembled WGS sequence"/>
</dbReference>
<dbReference type="PANTHER" id="PTHR32361">
    <property type="entry name" value="FERRIC/CUPRIC REDUCTASE TRANSMEMBRANE COMPONENT"/>
    <property type="match status" value="1"/>
</dbReference>
<keyword evidence="15" id="KW-1185">Reference proteome</keyword>
<keyword evidence="4 11" id="KW-0812">Transmembrane</keyword>
<dbReference type="STRING" id="413071.G9N2G5"/>
<proteinExistence type="inferred from homology"/>
<keyword evidence="8 11" id="KW-0472">Membrane</keyword>
<evidence type="ECO:0000256" key="11">
    <source>
        <dbReference type="SAM" id="Phobius"/>
    </source>
</evidence>
<evidence type="ECO:0000256" key="12">
    <source>
        <dbReference type="SAM" id="SignalP"/>
    </source>
</evidence>
<evidence type="ECO:0000256" key="5">
    <source>
        <dbReference type="ARBA" id="ARBA00022989"/>
    </source>
</evidence>
<dbReference type="HOGENOM" id="CLU_010365_1_0_1"/>
<evidence type="ECO:0000256" key="1">
    <source>
        <dbReference type="ARBA" id="ARBA00004141"/>
    </source>
</evidence>
<dbReference type="VEuPathDB" id="FungiDB:TRIVIDRAFT_193722"/>
<dbReference type="GO" id="GO:0015677">
    <property type="term" value="P:copper ion import"/>
    <property type="evidence" value="ECO:0007669"/>
    <property type="project" value="TreeGrafter"/>
</dbReference>
<dbReference type="Pfam" id="PF08030">
    <property type="entry name" value="NAD_binding_6"/>
    <property type="match status" value="2"/>
</dbReference>
<dbReference type="InParanoid" id="G9N2G5"/>
<dbReference type="PANTHER" id="PTHR32361:SF9">
    <property type="entry name" value="FERRIC REDUCTASE TRANSMEMBRANE COMPONENT 3-RELATED"/>
    <property type="match status" value="1"/>
</dbReference>
<keyword evidence="3" id="KW-0813">Transport</keyword>
<dbReference type="GO" id="GO:0005886">
    <property type="term" value="C:plasma membrane"/>
    <property type="evidence" value="ECO:0007669"/>
    <property type="project" value="TreeGrafter"/>
</dbReference>
<feature type="transmembrane region" description="Helical" evidence="11">
    <location>
        <begin position="292"/>
        <end position="310"/>
    </location>
</feature>
<feature type="region of interest" description="Disordered" evidence="10">
    <location>
        <begin position="194"/>
        <end position="218"/>
    </location>
</feature>
<reference evidence="14 15" key="1">
    <citation type="journal article" date="2011" name="Genome Biol.">
        <title>Comparative genome sequence analysis underscores mycoparasitism as the ancestral life style of Trichoderma.</title>
        <authorList>
            <person name="Kubicek C.P."/>
            <person name="Herrera-Estrella A."/>
            <person name="Seidl-Seiboth V."/>
            <person name="Martinez D.A."/>
            <person name="Druzhinina I.S."/>
            <person name="Thon M."/>
            <person name="Zeilinger S."/>
            <person name="Casas-Flores S."/>
            <person name="Horwitz B.A."/>
            <person name="Mukherjee P.K."/>
            <person name="Mukherjee M."/>
            <person name="Kredics L."/>
            <person name="Alcaraz L.D."/>
            <person name="Aerts A."/>
            <person name="Antal Z."/>
            <person name="Atanasova L."/>
            <person name="Cervantes-Badillo M.G."/>
            <person name="Challacombe J."/>
            <person name="Chertkov O."/>
            <person name="McCluskey K."/>
            <person name="Coulpier F."/>
            <person name="Deshpande N."/>
            <person name="von Doehren H."/>
            <person name="Ebbole D.J."/>
            <person name="Esquivel-Naranjo E.U."/>
            <person name="Fekete E."/>
            <person name="Flipphi M."/>
            <person name="Glaser F."/>
            <person name="Gomez-Rodriguez E.Y."/>
            <person name="Gruber S."/>
            <person name="Han C."/>
            <person name="Henrissat B."/>
            <person name="Hermosa R."/>
            <person name="Hernandez-Onate M."/>
            <person name="Karaffa L."/>
            <person name="Kosti I."/>
            <person name="Le Crom S."/>
            <person name="Lindquist E."/>
            <person name="Lucas S."/>
            <person name="Luebeck M."/>
            <person name="Luebeck P.S."/>
            <person name="Margeot A."/>
            <person name="Metz B."/>
            <person name="Misra M."/>
            <person name="Nevalainen H."/>
            <person name="Omann M."/>
            <person name="Packer N."/>
            <person name="Perrone G."/>
            <person name="Uresti-Rivera E.E."/>
            <person name="Salamov A."/>
            <person name="Schmoll M."/>
            <person name="Seiboth B."/>
            <person name="Shapiro H."/>
            <person name="Sukno S."/>
            <person name="Tamayo-Ramos J.A."/>
            <person name="Tisch D."/>
            <person name="Wiest A."/>
            <person name="Wilkinson H.H."/>
            <person name="Zhang M."/>
            <person name="Coutinho P.M."/>
            <person name="Kenerley C.M."/>
            <person name="Monte E."/>
            <person name="Baker S.E."/>
            <person name="Grigoriev I.V."/>
        </authorList>
    </citation>
    <scope>NUCLEOTIDE SEQUENCE [LARGE SCALE GENOMIC DNA]</scope>
    <source>
        <strain evidence="15">Gv29-8 / FGSC 10586</strain>
    </source>
</reference>
<feature type="domain" description="FAD-binding FR-type" evidence="13">
    <location>
        <begin position="422"/>
        <end position="581"/>
    </location>
</feature>
<dbReference type="RefSeq" id="XP_013953474.1">
    <property type="nucleotide sequence ID" value="XM_014097999.1"/>
</dbReference>
<name>G9N2G5_HYPVG</name>
<dbReference type="InterPro" id="IPR039261">
    <property type="entry name" value="FNR_nucleotide-bd"/>
</dbReference>
<dbReference type="InterPro" id="IPR013121">
    <property type="entry name" value="Fe_red_NAD-bd_6"/>
</dbReference>
<dbReference type="GO" id="GO:0006879">
    <property type="term" value="P:intracellular iron ion homeostasis"/>
    <property type="evidence" value="ECO:0007669"/>
    <property type="project" value="TreeGrafter"/>
</dbReference>
<keyword evidence="6" id="KW-0560">Oxidoreductase</keyword>
<feature type="transmembrane region" description="Helical" evidence="11">
    <location>
        <begin position="254"/>
        <end position="272"/>
    </location>
</feature>
<sequence length="732" mass="82076">MIAARHLLRVFLTLVSLFASHGLSNTIAVNQECVSAVFGIIGGLNFEGVGYGNYYLGLCTNPLKTISVYANSKTYCPPADLEPGFSYFGWACQEYGGAEPISQADLAANLTIEAIKGFPVLDQADSNPLINLTTPILITRDWFDLGFRTEDSWDYEARTHRAYGFAMYGFWGGVILIGTLHRLISVINERRLPPSSTDPEDTGRADSREKSASGTQSNAYSYSRITKHLTIPSALPPFRSQLLFGCTIPTRIESFVILSYWIISFVLCCVNYRPFNGNLYWSAMSPQIWRYVADRTGIIAYANLPILWMFSGRNNIFIWLTGWQFSTFNLFHRHVARVATLQAILHSIGYTAFYFTSGEGATISMSFIVLFSFSWFRRKIYESFLMIHIILSVVVIVALFYHTSIFDGQYDPYLWPLVAIWSFDRFLRIVRVVYCNLHVQLHKKSLNRSIAAISYDQDANIIRVQINTHIKPRPGQHYYLYQPFRLTGWESHPFTLAYWSQSTESQHRGQAGAPATGSTTVGSIAASSKAMEGEYLMSFWIRPQDGWTRHLRDLCLKSSQVPATSKETILLEGPYGMSEPLQKFDEVLLIAGGSGIAAMVPYVLDYISQASNKSSRTRIRGLTLVWSDRNRAFMHQIAQQELAAALTLNEIRYISESTDSISATGSLTIDTGRPDIPTIIERAATAATESGSRLAVMTCGPAGMSDAARDATYRAIRTRNSSIEYFESAFGW</sequence>
<dbReference type="OrthoDB" id="167398at2759"/>
<dbReference type="CDD" id="cd06186">
    <property type="entry name" value="NOX_Duox_like_FAD_NADP"/>
    <property type="match status" value="1"/>
</dbReference>
<feature type="signal peptide" evidence="12">
    <location>
        <begin position="1"/>
        <end position="22"/>
    </location>
</feature>
<evidence type="ECO:0000313" key="14">
    <source>
        <dbReference type="EMBL" id="EHK19276.1"/>
    </source>
</evidence>
<evidence type="ECO:0000256" key="9">
    <source>
        <dbReference type="ARBA" id="ARBA00023180"/>
    </source>
</evidence>
<dbReference type="GeneID" id="25789774"/>
<dbReference type="InterPro" id="IPR013130">
    <property type="entry name" value="Fe3_Rdtase_TM_dom"/>
</dbReference>
<dbReference type="EMBL" id="ABDF02000084">
    <property type="protein sequence ID" value="EHK19276.1"/>
    <property type="molecule type" value="Genomic_DNA"/>
</dbReference>
<dbReference type="SUPFAM" id="SSF52343">
    <property type="entry name" value="Ferredoxin reductase-like, C-terminal NADP-linked domain"/>
    <property type="match status" value="1"/>
</dbReference>
<evidence type="ECO:0000256" key="7">
    <source>
        <dbReference type="ARBA" id="ARBA00023065"/>
    </source>
</evidence>
<keyword evidence="5 11" id="KW-1133">Transmembrane helix</keyword>
<feature type="transmembrane region" description="Helical" evidence="11">
    <location>
        <begin position="361"/>
        <end position="376"/>
    </location>
</feature>
<comment type="subcellular location">
    <subcellularLocation>
        <location evidence="1">Membrane</location>
        <topology evidence="1">Multi-pass membrane protein</topology>
    </subcellularLocation>
</comment>
<evidence type="ECO:0000256" key="10">
    <source>
        <dbReference type="SAM" id="MobiDB-lite"/>
    </source>
</evidence>
<feature type="transmembrane region" description="Helical" evidence="11">
    <location>
        <begin position="383"/>
        <end position="401"/>
    </location>
</feature>
<evidence type="ECO:0000256" key="8">
    <source>
        <dbReference type="ARBA" id="ARBA00023136"/>
    </source>
</evidence>
<dbReference type="Gene3D" id="3.40.50.80">
    <property type="entry name" value="Nucleotide-binding domain of ferredoxin-NADP reductase (FNR) module"/>
    <property type="match status" value="1"/>
</dbReference>
<dbReference type="eggNOG" id="KOG0039">
    <property type="taxonomic scope" value="Eukaryota"/>
</dbReference>
<evidence type="ECO:0000256" key="2">
    <source>
        <dbReference type="ARBA" id="ARBA00006278"/>
    </source>
</evidence>
<dbReference type="FunCoup" id="G9N2G5">
    <property type="interactions" value="366"/>
</dbReference>